<protein>
    <recommendedName>
        <fullName evidence="3">Transposase DDE domain-containing protein</fullName>
    </recommendedName>
</protein>
<gene>
    <name evidence="1" type="ORF">ACETIH_19160</name>
</gene>
<dbReference type="Proteomes" id="UP001593940">
    <property type="component" value="Unassembled WGS sequence"/>
</dbReference>
<keyword evidence="2" id="KW-1185">Reference proteome</keyword>
<reference evidence="1 2" key="1">
    <citation type="submission" date="2024-09" db="EMBL/GenBank/DDBJ databases">
        <title>Nodulacao em especies de Leguminosae Basais da Amazonia e Caracterizacao dos Rizobios e Bacterias Associadas aos Nodulos.</title>
        <authorList>
            <person name="Jambeiro I.C.A."/>
            <person name="Lopes I.S."/>
            <person name="Aguiar E.R.G.R."/>
            <person name="Santos A.F.J."/>
            <person name="Dos Santos J.M.F."/>
            <person name="Gross E."/>
        </authorList>
    </citation>
    <scope>NUCLEOTIDE SEQUENCE [LARGE SCALE GENOMIC DNA]</scope>
    <source>
        <strain evidence="1 2">BRUESC1165</strain>
    </source>
</reference>
<sequence length="207" mass="23753">MGGYGSGNHGGRPTVEDSLVLDLNKLIRDQMFRPQCALRGSMAWRGFYSGDVTACIGYEAHMGDESGCARLTYTITSRSSGEKRHHDYWIELVATPQPFGGKRWWWICPTSGRRVAKLYKPDGAETFASRQAYRLTYQSQKENPVDRALERAFKFRRRLGSKDGFDDFIFKPKGMHWTTFKRKLSQVRTAEAVCNALMLATLRRRIR</sequence>
<evidence type="ECO:0000313" key="1">
    <source>
        <dbReference type="EMBL" id="MFC1458774.1"/>
    </source>
</evidence>
<dbReference type="RefSeq" id="WP_377030623.1">
    <property type="nucleotide sequence ID" value="NZ_JBHOMY010000078.1"/>
</dbReference>
<name>A0ABV6YBZ5_9HYPH</name>
<proteinExistence type="predicted"/>
<dbReference type="EMBL" id="JBHOMY010000078">
    <property type="protein sequence ID" value="MFC1458774.1"/>
    <property type="molecule type" value="Genomic_DNA"/>
</dbReference>
<comment type="caution">
    <text evidence="1">The sequence shown here is derived from an EMBL/GenBank/DDBJ whole genome shotgun (WGS) entry which is preliminary data.</text>
</comment>
<evidence type="ECO:0000313" key="2">
    <source>
        <dbReference type="Proteomes" id="UP001593940"/>
    </source>
</evidence>
<accession>A0ABV6YBZ5</accession>
<organism evidence="1 2">
    <name type="scientific">Microvirga arabica</name>
    <dbReference type="NCBI Taxonomy" id="1128671"/>
    <lineage>
        <taxon>Bacteria</taxon>
        <taxon>Pseudomonadati</taxon>
        <taxon>Pseudomonadota</taxon>
        <taxon>Alphaproteobacteria</taxon>
        <taxon>Hyphomicrobiales</taxon>
        <taxon>Methylobacteriaceae</taxon>
        <taxon>Microvirga</taxon>
    </lineage>
</organism>
<evidence type="ECO:0008006" key="3">
    <source>
        <dbReference type="Google" id="ProtNLM"/>
    </source>
</evidence>